<dbReference type="Pfam" id="PF01585">
    <property type="entry name" value="G-patch"/>
    <property type="match status" value="1"/>
</dbReference>
<dbReference type="EMBL" id="KZ303510">
    <property type="protein sequence ID" value="PIA15110.1"/>
    <property type="molecule type" value="Genomic_DNA"/>
</dbReference>
<dbReference type="InterPro" id="IPR001374">
    <property type="entry name" value="R3H_dom"/>
</dbReference>
<evidence type="ECO:0000313" key="4">
    <source>
        <dbReference type="EMBL" id="PIA15110.1"/>
    </source>
</evidence>
<dbReference type="SMART" id="SM00443">
    <property type="entry name" value="G_patch"/>
    <property type="match status" value="1"/>
</dbReference>
<evidence type="ECO:0000313" key="5">
    <source>
        <dbReference type="Proteomes" id="UP000242474"/>
    </source>
</evidence>
<dbReference type="GO" id="GO:0003676">
    <property type="term" value="F:nucleic acid binding"/>
    <property type="evidence" value="ECO:0007669"/>
    <property type="project" value="UniProtKB-UniRule"/>
</dbReference>
<dbReference type="Gene3D" id="3.30.1370.50">
    <property type="entry name" value="R3H-like domain"/>
    <property type="match status" value="1"/>
</dbReference>
<dbReference type="PROSITE" id="PS51061">
    <property type="entry name" value="R3H"/>
    <property type="match status" value="1"/>
</dbReference>
<dbReference type="PANTHER" id="PTHR14195">
    <property type="entry name" value="G PATCH DOMAIN CONTAINING PROTEIN 2"/>
    <property type="match status" value="1"/>
</dbReference>
<evidence type="ECO:0000256" key="1">
    <source>
        <dbReference type="SAM" id="MobiDB-lite"/>
    </source>
</evidence>
<dbReference type="CDD" id="cd02325">
    <property type="entry name" value="R3H"/>
    <property type="match status" value="1"/>
</dbReference>
<dbReference type="OrthoDB" id="21470at2759"/>
<feature type="compositionally biased region" description="Basic and acidic residues" evidence="1">
    <location>
        <begin position="186"/>
        <end position="197"/>
    </location>
</feature>
<dbReference type="PROSITE" id="PS50174">
    <property type="entry name" value="G_PATCH"/>
    <property type="match status" value="1"/>
</dbReference>
<accession>A0A2G5B7Y7</accession>
<dbReference type="Pfam" id="PF01424">
    <property type="entry name" value="R3H"/>
    <property type="match status" value="1"/>
</dbReference>
<feature type="region of interest" description="Disordered" evidence="1">
    <location>
        <begin position="111"/>
        <end position="131"/>
    </location>
</feature>
<dbReference type="InterPro" id="IPR036867">
    <property type="entry name" value="R3H_dom_sf"/>
</dbReference>
<organism evidence="4 5">
    <name type="scientific">Coemansia reversa (strain ATCC 12441 / NRRL 1564)</name>
    <dbReference type="NCBI Taxonomy" id="763665"/>
    <lineage>
        <taxon>Eukaryota</taxon>
        <taxon>Fungi</taxon>
        <taxon>Fungi incertae sedis</taxon>
        <taxon>Zoopagomycota</taxon>
        <taxon>Kickxellomycotina</taxon>
        <taxon>Kickxellomycetes</taxon>
        <taxon>Kickxellales</taxon>
        <taxon>Kickxellaceae</taxon>
        <taxon>Coemansia</taxon>
    </lineage>
</organism>
<dbReference type="AlphaFoldDB" id="A0A2G5B7Y7"/>
<gene>
    <name evidence="4" type="ORF">COEREDRAFT_45466</name>
</gene>
<evidence type="ECO:0000259" key="2">
    <source>
        <dbReference type="PROSITE" id="PS50174"/>
    </source>
</evidence>
<dbReference type="InterPro" id="IPR051189">
    <property type="entry name" value="Splicing_assoc_domain"/>
</dbReference>
<evidence type="ECO:0000259" key="3">
    <source>
        <dbReference type="PROSITE" id="PS51061"/>
    </source>
</evidence>
<keyword evidence="5" id="KW-1185">Reference proteome</keyword>
<feature type="domain" description="R3H" evidence="3">
    <location>
        <begin position="61"/>
        <end position="124"/>
    </location>
</feature>
<proteinExistence type="predicted"/>
<feature type="region of interest" description="Disordered" evidence="1">
    <location>
        <begin position="154"/>
        <end position="197"/>
    </location>
</feature>
<dbReference type="InterPro" id="IPR000467">
    <property type="entry name" value="G_patch_dom"/>
</dbReference>
<feature type="region of interest" description="Disordered" evidence="1">
    <location>
        <begin position="18"/>
        <end position="65"/>
    </location>
</feature>
<reference evidence="4 5" key="1">
    <citation type="journal article" date="2015" name="Genome Biol. Evol.">
        <title>Phylogenomic analyses indicate that early fungi evolved digesting cell walls of algal ancestors of land plants.</title>
        <authorList>
            <person name="Chang Y."/>
            <person name="Wang S."/>
            <person name="Sekimoto S."/>
            <person name="Aerts A.L."/>
            <person name="Choi C."/>
            <person name="Clum A."/>
            <person name="LaButti K.M."/>
            <person name="Lindquist E.A."/>
            <person name="Yee Ngan C."/>
            <person name="Ohm R.A."/>
            <person name="Salamov A.A."/>
            <person name="Grigoriev I.V."/>
            <person name="Spatafora J.W."/>
            <person name="Berbee M.L."/>
        </authorList>
    </citation>
    <scope>NUCLEOTIDE SEQUENCE [LARGE SCALE GENOMIC DNA]</scope>
    <source>
        <strain evidence="4 5">NRRL 1564</strain>
    </source>
</reference>
<dbReference type="SUPFAM" id="SSF82708">
    <property type="entry name" value="R3H domain"/>
    <property type="match status" value="1"/>
</dbReference>
<dbReference type="Proteomes" id="UP000242474">
    <property type="component" value="Unassembled WGS sequence"/>
</dbReference>
<feature type="domain" description="G-patch" evidence="2">
    <location>
        <begin position="202"/>
        <end position="245"/>
    </location>
</feature>
<name>A0A2G5B7Y7_COERN</name>
<sequence length="245" mass="26775">MHRVPGIDDYSILGDSAIQNVQNTRASKGRGGRGKDKQSRRQQQKKGKEAKTANNEGPSPGFSPHTVLKRLDLLTHAGDLDSIWLQPMNKYERQIVHLLAREYKIKSKSHGNGLRRMPVLTATPNTRKPPNRKRINKILTLYDEDGLLPEQWLGVSGADNHAGERNGSGRKGGKRDKSGRGQASTRNEHGKIVAEHAPEVGASNVGHRMLQQMGWTPGEGLGAGEKGRATPVDVMIRAGRRGLGA</sequence>
<dbReference type="STRING" id="763665.A0A2G5B7Y7"/>
<protein>
    <submittedName>
        <fullName evidence="4">G-patch-domain-containing protein</fullName>
    </submittedName>
</protein>